<evidence type="ECO:0000259" key="18">
    <source>
        <dbReference type="Pfam" id="PF03717"/>
    </source>
</evidence>
<dbReference type="Pfam" id="PF03717">
    <property type="entry name" value="PBP_dimer"/>
    <property type="match status" value="1"/>
</dbReference>
<dbReference type="Gene3D" id="3.40.710.10">
    <property type="entry name" value="DD-peptidase/beta-lactamase superfamily"/>
    <property type="match status" value="1"/>
</dbReference>
<keyword evidence="2 16" id="KW-1003">Cell membrane</keyword>
<dbReference type="STRING" id="1123392.GCA_000376425_00635"/>
<dbReference type="SUPFAM" id="SSF56519">
    <property type="entry name" value="Penicillin binding protein dimerisation domain"/>
    <property type="match status" value="1"/>
</dbReference>
<dbReference type="EMBL" id="LDUG01000020">
    <property type="protein sequence ID" value="KVW96246.1"/>
    <property type="molecule type" value="Genomic_DNA"/>
</dbReference>
<evidence type="ECO:0000256" key="3">
    <source>
        <dbReference type="ARBA" id="ARBA00022519"/>
    </source>
</evidence>
<evidence type="ECO:0000259" key="17">
    <source>
        <dbReference type="Pfam" id="PF00905"/>
    </source>
</evidence>
<dbReference type="GO" id="GO:0071555">
    <property type="term" value="P:cell wall organization"/>
    <property type="evidence" value="ECO:0007669"/>
    <property type="project" value="UniProtKB-KW"/>
</dbReference>
<dbReference type="PANTHER" id="PTHR30627:SF1">
    <property type="entry name" value="PEPTIDOGLYCAN D,D-TRANSPEPTIDASE FTSI"/>
    <property type="match status" value="1"/>
</dbReference>
<evidence type="ECO:0000256" key="15">
    <source>
        <dbReference type="ARBA" id="ARBA00023316"/>
    </source>
</evidence>
<sequence length="579" mass="62673">MNYHSRKLLKLNLASWRMATVGGLLLAGLAVVAGRAFYLQGLNTNYLQGKGDAVTNRNLTLPAHRGQVSDRNGKLLAISTPVESLWARPDELKLSNDERAQLARVLGVSPQALEKTLARKTRGEFSVRRPVTPEQAVRIAAMGVPGLHLRREFRRYYPAGEVAAHVVGFTNVDDLGQEGVERAYQDWLAGREGQRRIQRDRRGNTIRDLAPIQTAQMGGNLALSLDLNIQYLAHRELAAAIATYKAKGGSVVVLDAKTGEILALANQPIFNPNNRRNYSPGPMRNRAVIDTFEPGSTIKPFVAAAVLERGLFRPDSVIDTPETWRVGAKLVRDTHPHPQLTVSEIIQKSSNVGAVKLAMSMTPQQYWDVLHRSGFGQLPGSGFPGETAGRLRDAATWKPVEHATMAYGYGLSVSLLQLTRAYMAFANDGEVMPLSFLKREPQEIAGERVFSPAVARKVRAMMETVTQEGGTGMRTRVPGYRVAGKTGTAQKLVDGRYAPDRFLSSFVGMAPASNPRLIVGVVIDEPSGGVYYGGSTAGPVFAQVMAASLRQLAVPPDAPETTTRVTQNAPPVVAAGGGA</sequence>
<dbReference type="GO" id="GO:0000917">
    <property type="term" value="P:division septum assembly"/>
    <property type="evidence" value="ECO:0007669"/>
    <property type="project" value="UniProtKB-KW"/>
</dbReference>
<dbReference type="GO" id="GO:0008955">
    <property type="term" value="F:peptidoglycan glycosyltransferase activity"/>
    <property type="evidence" value="ECO:0007669"/>
    <property type="project" value="InterPro"/>
</dbReference>
<keyword evidence="5 16" id="KW-0121">Carboxypeptidase</keyword>
<evidence type="ECO:0000256" key="10">
    <source>
        <dbReference type="ARBA" id="ARBA00022984"/>
    </source>
</evidence>
<keyword evidence="7 16" id="KW-0812">Transmembrane</keyword>
<dbReference type="Gene3D" id="3.90.1310.10">
    <property type="entry name" value="Penicillin-binding protein 2a (Domain 2)"/>
    <property type="match status" value="1"/>
</dbReference>
<comment type="pathway">
    <text evidence="16">Cell wall biogenesis; peptidoglycan biosynthesis.</text>
</comment>
<keyword evidence="10 16" id="KW-0573">Peptidoglycan synthesis</keyword>
<dbReference type="Proteomes" id="UP000064243">
    <property type="component" value="Unassembled WGS sequence"/>
</dbReference>
<comment type="subcellular location">
    <subcellularLocation>
        <location evidence="1">Membrane</location>
    </subcellularLocation>
</comment>
<dbReference type="UniPathway" id="UPA00219"/>
<evidence type="ECO:0000256" key="1">
    <source>
        <dbReference type="ARBA" id="ARBA00004370"/>
    </source>
</evidence>
<keyword evidence="3 16" id="KW-0997">Cell inner membrane</keyword>
<evidence type="ECO:0000256" key="9">
    <source>
        <dbReference type="ARBA" id="ARBA00022960"/>
    </source>
</evidence>
<dbReference type="HAMAP" id="MF_02080">
    <property type="entry name" value="FtsI_transpept"/>
    <property type="match status" value="1"/>
</dbReference>
<dbReference type="InterPro" id="IPR037532">
    <property type="entry name" value="FtsI_transpept"/>
</dbReference>
<dbReference type="PANTHER" id="PTHR30627">
    <property type="entry name" value="PEPTIDOGLYCAN D,D-TRANSPEPTIDASE"/>
    <property type="match status" value="1"/>
</dbReference>
<keyword evidence="9 16" id="KW-0133">Cell shape</keyword>
<dbReference type="Pfam" id="PF00905">
    <property type="entry name" value="Transpeptidase"/>
    <property type="match status" value="1"/>
</dbReference>
<dbReference type="GO" id="GO:0008360">
    <property type="term" value="P:regulation of cell shape"/>
    <property type="evidence" value="ECO:0007669"/>
    <property type="project" value="UniProtKB-KW"/>
</dbReference>
<dbReference type="GO" id="GO:0009002">
    <property type="term" value="F:serine-type D-Ala-D-Ala carboxypeptidase activity"/>
    <property type="evidence" value="ECO:0007669"/>
    <property type="project" value="UniProtKB-UniRule"/>
</dbReference>
<feature type="domain" description="Penicillin-binding protein transpeptidase" evidence="17">
    <location>
        <begin position="249"/>
        <end position="545"/>
    </location>
</feature>
<dbReference type="InterPro" id="IPR050515">
    <property type="entry name" value="Beta-lactam/transpept"/>
</dbReference>
<keyword evidence="8 16" id="KW-0378">Hydrolase</keyword>
<keyword evidence="14 16" id="KW-0131">Cell cycle</keyword>
<comment type="caution">
    <text evidence="19">The sequence shown here is derived from an EMBL/GenBank/DDBJ whole genome shotgun (WGS) entry which is preliminary data.</text>
</comment>
<keyword evidence="12 16" id="KW-0472">Membrane</keyword>
<evidence type="ECO:0000256" key="11">
    <source>
        <dbReference type="ARBA" id="ARBA00022989"/>
    </source>
</evidence>
<proteinExistence type="inferred from homology"/>
<dbReference type="InterPro" id="IPR036138">
    <property type="entry name" value="PBP_dimer_sf"/>
</dbReference>
<gene>
    <name evidence="16" type="primary">ftsI</name>
    <name evidence="19" type="ORF">ABW22_08155</name>
</gene>
<dbReference type="GO" id="GO:0006508">
    <property type="term" value="P:proteolysis"/>
    <property type="evidence" value="ECO:0007669"/>
    <property type="project" value="UniProtKB-KW"/>
</dbReference>
<comment type="similarity">
    <text evidence="16">Belongs to the transpeptidase family. FtsI subfamily.</text>
</comment>
<protein>
    <recommendedName>
        <fullName evidence="16">Peptidoglycan D,D-transpeptidase FtsI</fullName>
        <ecNumber evidence="16">3.4.16.4</ecNumber>
    </recommendedName>
    <alternativeName>
        <fullName evidence="16">Penicillin-binding protein 3</fullName>
        <shortName evidence="16">PBP-3</shortName>
    </alternativeName>
</protein>
<accession>A0A106BPI6</accession>
<dbReference type="OrthoDB" id="9789078at2"/>
<evidence type="ECO:0000256" key="14">
    <source>
        <dbReference type="ARBA" id="ARBA00023306"/>
    </source>
</evidence>
<dbReference type="GO" id="GO:0005886">
    <property type="term" value="C:plasma membrane"/>
    <property type="evidence" value="ECO:0007669"/>
    <property type="project" value="UniProtKB-UniRule"/>
</dbReference>
<dbReference type="RefSeq" id="WP_059754623.1">
    <property type="nucleotide sequence ID" value="NZ_LDUG01000020.1"/>
</dbReference>
<dbReference type="InterPro" id="IPR012338">
    <property type="entry name" value="Beta-lactam/transpept-like"/>
</dbReference>
<dbReference type="PATRIC" id="fig|36861.3.peg.1281"/>
<feature type="active site" description="Acyl-ester intermediate" evidence="16">
    <location>
        <position position="296"/>
    </location>
</feature>
<feature type="domain" description="Penicillin-binding protein dimerisation" evidence="18">
    <location>
        <begin position="61"/>
        <end position="208"/>
    </location>
</feature>
<evidence type="ECO:0000256" key="8">
    <source>
        <dbReference type="ARBA" id="ARBA00022801"/>
    </source>
</evidence>
<dbReference type="SUPFAM" id="SSF56601">
    <property type="entry name" value="beta-lactamase/transpeptidase-like"/>
    <property type="match status" value="1"/>
</dbReference>
<evidence type="ECO:0000256" key="12">
    <source>
        <dbReference type="ARBA" id="ARBA00023136"/>
    </source>
</evidence>
<keyword evidence="13 16" id="KW-0717">Septation</keyword>
<keyword evidence="15 16" id="KW-0961">Cell wall biogenesis/degradation</keyword>
<keyword evidence="4 16" id="KW-0132">Cell division</keyword>
<reference evidence="19 20" key="1">
    <citation type="journal article" date="2015" name="Appl. Environ. Microbiol.">
        <title>Aerobic and Anaerobic Thiosulfate Oxidation by a Cold-Adapted, Subglacial Chemoautotroph.</title>
        <authorList>
            <person name="Harrold Z.R."/>
            <person name="Skidmore M.L."/>
            <person name="Hamilton T.L."/>
            <person name="Desch L."/>
            <person name="Amada K."/>
            <person name="van Gelder W."/>
            <person name="Glover K."/>
            <person name="Roden E.E."/>
            <person name="Boyd E.S."/>
        </authorList>
    </citation>
    <scope>NUCLEOTIDE SEQUENCE [LARGE SCALE GENOMIC DNA]</scope>
    <source>
        <strain evidence="19 20">RG</strain>
    </source>
</reference>
<evidence type="ECO:0000256" key="13">
    <source>
        <dbReference type="ARBA" id="ARBA00023210"/>
    </source>
</evidence>
<keyword evidence="11 16" id="KW-1133">Transmembrane helix</keyword>
<evidence type="ECO:0000256" key="6">
    <source>
        <dbReference type="ARBA" id="ARBA00022670"/>
    </source>
</evidence>
<dbReference type="Gene3D" id="3.30.450.330">
    <property type="match status" value="1"/>
</dbReference>
<evidence type="ECO:0000256" key="2">
    <source>
        <dbReference type="ARBA" id="ARBA00022475"/>
    </source>
</evidence>
<dbReference type="InterPro" id="IPR005311">
    <property type="entry name" value="PBP_dimer"/>
</dbReference>
<dbReference type="AlphaFoldDB" id="A0A106BPI6"/>
<name>A0A106BPI6_THIDE</name>
<dbReference type="GO" id="GO:0008658">
    <property type="term" value="F:penicillin binding"/>
    <property type="evidence" value="ECO:0007669"/>
    <property type="project" value="InterPro"/>
</dbReference>
<dbReference type="EC" id="3.4.16.4" evidence="16"/>
<dbReference type="InterPro" id="IPR001460">
    <property type="entry name" value="PCN-bd_Tpept"/>
</dbReference>
<evidence type="ECO:0000256" key="7">
    <source>
        <dbReference type="ARBA" id="ARBA00022692"/>
    </source>
</evidence>
<evidence type="ECO:0000256" key="16">
    <source>
        <dbReference type="HAMAP-Rule" id="MF_02080"/>
    </source>
</evidence>
<comment type="catalytic activity">
    <reaction evidence="16">
        <text>Preferential cleavage: (Ac)2-L-Lys-D-Ala-|-D-Ala. Also transpeptidation of peptidyl-alanyl moieties that are N-acyl substituents of D-alanine.</text>
        <dbReference type="EC" id="3.4.16.4"/>
    </reaction>
</comment>
<evidence type="ECO:0000313" key="20">
    <source>
        <dbReference type="Proteomes" id="UP000064243"/>
    </source>
</evidence>
<evidence type="ECO:0000256" key="5">
    <source>
        <dbReference type="ARBA" id="ARBA00022645"/>
    </source>
</evidence>
<dbReference type="GO" id="GO:0043093">
    <property type="term" value="P:FtsZ-dependent cytokinesis"/>
    <property type="evidence" value="ECO:0007669"/>
    <property type="project" value="UniProtKB-UniRule"/>
</dbReference>
<organism evidence="19 20">
    <name type="scientific">Thiobacillus denitrificans</name>
    <dbReference type="NCBI Taxonomy" id="36861"/>
    <lineage>
        <taxon>Bacteria</taxon>
        <taxon>Pseudomonadati</taxon>
        <taxon>Pseudomonadota</taxon>
        <taxon>Betaproteobacteria</taxon>
        <taxon>Nitrosomonadales</taxon>
        <taxon>Thiobacillaceae</taxon>
        <taxon>Thiobacillus</taxon>
    </lineage>
</organism>
<comment type="function">
    <text evidence="16">Catalyzes cross-linking of the peptidoglycan cell wall at the division septum.</text>
</comment>
<dbReference type="GO" id="GO:0009252">
    <property type="term" value="P:peptidoglycan biosynthetic process"/>
    <property type="evidence" value="ECO:0007669"/>
    <property type="project" value="UniProtKB-UniRule"/>
</dbReference>
<keyword evidence="20" id="KW-1185">Reference proteome</keyword>
<evidence type="ECO:0000313" key="19">
    <source>
        <dbReference type="EMBL" id="KVW96246.1"/>
    </source>
</evidence>
<keyword evidence="6 16" id="KW-0645">Protease</keyword>
<evidence type="ECO:0000256" key="4">
    <source>
        <dbReference type="ARBA" id="ARBA00022618"/>
    </source>
</evidence>